<dbReference type="SUPFAM" id="SSF54913">
    <property type="entry name" value="GlnB-like"/>
    <property type="match status" value="1"/>
</dbReference>
<dbReference type="RefSeq" id="WP_126701168.1">
    <property type="nucleotide sequence ID" value="NZ_RWKW01000064.1"/>
</dbReference>
<dbReference type="OrthoDB" id="5297170at2"/>
<proteinExistence type="predicted"/>
<evidence type="ECO:0000313" key="2">
    <source>
        <dbReference type="EMBL" id="RST85127.1"/>
    </source>
</evidence>
<dbReference type="InterPro" id="IPR018551">
    <property type="entry name" value="DUF2007"/>
</dbReference>
<comment type="caution">
    <text evidence="2">The sequence shown here is derived from an EMBL/GenBank/DDBJ whole genome shotgun (WGS) entry which is preliminary data.</text>
</comment>
<reference evidence="2 3" key="1">
    <citation type="submission" date="2018-12" db="EMBL/GenBank/DDBJ databases">
        <title>Mesorhizobium carbonis sp. nov., isolated from coal mine water.</title>
        <authorList>
            <person name="Xin W."/>
            <person name="Xu Z."/>
            <person name="Xiang F."/>
            <person name="Zhang J."/>
            <person name="Xi L."/>
            <person name="Liu J."/>
        </authorList>
    </citation>
    <scope>NUCLEOTIDE SEQUENCE [LARGE SCALE GENOMIC DNA]</scope>
    <source>
        <strain evidence="2 3">B2.3</strain>
    </source>
</reference>
<dbReference type="AlphaFoldDB" id="A0A429YUK8"/>
<organism evidence="2 3">
    <name type="scientific">Aquibium carbonis</name>
    <dbReference type="NCBI Taxonomy" id="2495581"/>
    <lineage>
        <taxon>Bacteria</taxon>
        <taxon>Pseudomonadati</taxon>
        <taxon>Pseudomonadota</taxon>
        <taxon>Alphaproteobacteria</taxon>
        <taxon>Hyphomicrobiales</taxon>
        <taxon>Phyllobacteriaceae</taxon>
        <taxon>Aquibium</taxon>
    </lineage>
</organism>
<dbReference type="Pfam" id="PF09413">
    <property type="entry name" value="DUF2007"/>
    <property type="match status" value="1"/>
</dbReference>
<accession>A0A429YUK8</accession>
<keyword evidence="3" id="KW-1185">Reference proteome</keyword>
<evidence type="ECO:0000313" key="3">
    <source>
        <dbReference type="Proteomes" id="UP000278398"/>
    </source>
</evidence>
<dbReference type="InterPro" id="IPR011322">
    <property type="entry name" value="N-reg_PII-like_a/b"/>
</dbReference>
<protein>
    <submittedName>
        <fullName evidence="2">DUF2007 domain-containing protein</fullName>
    </submittedName>
</protein>
<dbReference type="Gene3D" id="3.30.70.790">
    <property type="entry name" value="UreE, C-terminal domain"/>
    <property type="match status" value="1"/>
</dbReference>
<name>A0A429YUK8_9HYPH</name>
<dbReference type="Proteomes" id="UP000278398">
    <property type="component" value="Unassembled WGS sequence"/>
</dbReference>
<sequence length="74" mass="8254">MIELIRTNDPVVISYIEALLRDADIAHFVADQNMSILEGSIGVLPRRVLVTEDDATRARRLLKDAGFGGEMRLD</sequence>
<dbReference type="EMBL" id="RWKW01000064">
    <property type="protein sequence ID" value="RST85127.1"/>
    <property type="molecule type" value="Genomic_DNA"/>
</dbReference>
<evidence type="ECO:0000259" key="1">
    <source>
        <dbReference type="Pfam" id="PF09413"/>
    </source>
</evidence>
<feature type="domain" description="DUF2007" evidence="1">
    <location>
        <begin position="1"/>
        <end position="65"/>
    </location>
</feature>
<gene>
    <name evidence="2" type="ORF">EJC49_17185</name>
</gene>